<dbReference type="InterPro" id="IPR023606">
    <property type="entry name" value="CoA-Trfase_III_dom_1_sf"/>
</dbReference>
<dbReference type="PANTHER" id="PTHR48207:SF3">
    <property type="entry name" value="SUCCINATE--HYDROXYMETHYLGLUTARATE COA-TRANSFERASE"/>
    <property type="match status" value="1"/>
</dbReference>
<evidence type="ECO:0008006" key="4">
    <source>
        <dbReference type="Google" id="ProtNLM"/>
    </source>
</evidence>
<dbReference type="PANTHER" id="PTHR48207">
    <property type="entry name" value="SUCCINATE--HYDROXYMETHYLGLUTARATE COA-TRANSFERASE"/>
    <property type="match status" value="1"/>
</dbReference>
<dbReference type="GO" id="GO:0008410">
    <property type="term" value="F:CoA-transferase activity"/>
    <property type="evidence" value="ECO:0007669"/>
    <property type="project" value="TreeGrafter"/>
</dbReference>
<dbReference type="InterPro" id="IPR050483">
    <property type="entry name" value="CoA-transferase_III_domain"/>
</dbReference>
<keyword evidence="1" id="KW-0808">Transferase</keyword>
<sequence>MENAIFDDITVLELAQGVSGPYATMQLGDFGARVIKIESPQGDWSRTAGPPFVHGESALYLGLNRNKTSLALDYTQPESLEVLHALVQLADVLLVDMLPSERKALHLTYADLGPLNPRLIYCALTPFGEAGPMANQPGSELILQAVSGYTRYVGEPGGEPVRVGADIAGINSGIVAYQAIVAALIARQLSGVGQEVQVSQLGSLLTTKTIMLGAQHQPDEWDGFHLGSTTDGPEHGWKTQDGYITFDFGTSPDGWAKFCRRVGLGHLVDDPRFEDWYRTMCLGAESQMLRHEYEKGFADKTSDELIQLIRELGGNAFPYLDYDHLLHTEQVDSLQVLEDVPLPGDDTMRMVGFPWQFTELQPEIRTAPPRLGEHTDAILDELGMSGERRQTLRQHGVLRP</sequence>
<dbReference type="Pfam" id="PF02515">
    <property type="entry name" value="CoA_transf_3"/>
    <property type="match status" value="1"/>
</dbReference>
<dbReference type="SUPFAM" id="SSF89796">
    <property type="entry name" value="CoA-transferase family III (CaiB/BaiF)"/>
    <property type="match status" value="1"/>
</dbReference>
<dbReference type="Gene3D" id="3.40.50.10540">
    <property type="entry name" value="Crotonobetainyl-coa:carnitine coa-transferase, domain 1"/>
    <property type="match status" value="1"/>
</dbReference>
<dbReference type="InterPro" id="IPR003673">
    <property type="entry name" value="CoA-Trfase_fam_III"/>
</dbReference>
<dbReference type="AlphaFoldDB" id="W4LEV3"/>
<proteinExistence type="predicted"/>
<dbReference type="EMBL" id="AZHW01000774">
    <property type="protein sequence ID" value="ETW96527.1"/>
    <property type="molecule type" value="Genomic_DNA"/>
</dbReference>
<gene>
    <name evidence="2" type="ORF">ETSY1_26220</name>
</gene>
<dbReference type="HOGENOM" id="CLU_033975_2_1_7"/>
<evidence type="ECO:0000313" key="2">
    <source>
        <dbReference type="EMBL" id="ETW96527.1"/>
    </source>
</evidence>
<reference evidence="2 3" key="1">
    <citation type="journal article" date="2014" name="Nature">
        <title>An environmental bacterial taxon with a large and distinct metabolic repertoire.</title>
        <authorList>
            <person name="Wilson M.C."/>
            <person name="Mori T."/>
            <person name="Ruckert C."/>
            <person name="Uria A.R."/>
            <person name="Helf M.J."/>
            <person name="Takada K."/>
            <person name="Gernert C."/>
            <person name="Steffens U.A."/>
            <person name="Heycke N."/>
            <person name="Schmitt S."/>
            <person name="Rinke C."/>
            <person name="Helfrich E.J."/>
            <person name="Brachmann A.O."/>
            <person name="Gurgui C."/>
            <person name="Wakimoto T."/>
            <person name="Kracht M."/>
            <person name="Crusemann M."/>
            <person name="Hentschel U."/>
            <person name="Abe I."/>
            <person name="Matsunaga S."/>
            <person name="Kalinowski J."/>
            <person name="Takeyama H."/>
            <person name="Piel J."/>
        </authorList>
    </citation>
    <scope>NUCLEOTIDE SEQUENCE [LARGE SCALE GENOMIC DNA]</scope>
    <source>
        <strain evidence="3">TSY1</strain>
    </source>
</reference>
<evidence type="ECO:0000313" key="3">
    <source>
        <dbReference type="Proteomes" id="UP000019141"/>
    </source>
</evidence>
<keyword evidence="3" id="KW-1185">Reference proteome</keyword>
<accession>W4LEV3</accession>
<dbReference type="Gene3D" id="3.30.1540.10">
    <property type="entry name" value="formyl-coa transferase, domain 3"/>
    <property type="match status" value="1"/>
</dbReference>
<name>W4LEV3_ENTF1</name>
<evidence type="ECO:0000256" key="1">
    <source>
        <dbReference type="ARBA" id="ARBA00022679"/>
    </source>
</evidence>
<organism evidence="2 3">
    <name type="scientific">Entotheonella factor</name>
    <dbReference type="NCBI Taxonomy" id="1429438"/>
    <lineage>
        <taxon>Bacteria</taxon>
        <taxon>Pseudomonadati</taxon>
        <taxon>Nitrospinota/Tectimicrobiota group</taxon>
        <taxon>Candidatus Tectimicrobiota</taxon>
        <taxon>Candidatus Entotheonellia</taxon>
        <taxon>Candidatus Entotheonellales</taxon>
        <taxon>Candidatus Entotheonellaceae</taxon>
        <taxon>Candidatus Entotheonella</taxon>
    </lineage>
</organism>
<dbReference type="Proteomes" id="UP000019141">
    <property type="component" value="Unassembled WGS sequence"/>
</dbReference>
<comment type="caution">
    <text evidence="2">The sequence shown here is derived from an EMBL/GenBank/DDBJ whole genome shotgun (WGS) entry which is preliminary data.</text>
</comment>
<protein>
    <recommendedName>
        <fullName evidence="4">CoA transferase</fullName>
    </recommendedName>
</protein>
<dbReference type="InterPro" id="IPR044855">
    <property type="entry name" value="CoA-Trfase_III_dom3_sf"/>
</dbReference>